<keyword evidence="3" id="KW-0804">Transcription</keyword>
<reference evidence="7" key="1">
    <citation type="journal article" date="2019" name="Int. J. Syst. Evol. Microbiol.">
        <title>The Global Catalogue of Microorganisms (GCM) 10K type strain sequencing project: providing services to taxonomists for standard genome sequencing and annotation.</title>
        <authorList>
            <consortium name="The Broad Institute Genomics Platform"/>
            <consortium name="The Broad Institute Genome Sequencing Center for Infectious Disease"/>
            <person name="Wu L."/>
            <person name="Ma J."/>
        </authorList>
    </citation>
    <scope>NUCLEOTIDE SEQUENCE [LARGE SCALE GENOMIC DNA]</scope>
    <source>
        <strain evidence="7">CCM 8749</strain>
    </source>
</reference>
<dbReference type="RefSeq" id="WP_379891739.1">
    <property type="nucleotide sequence ID" value="NZ_CBCSCT010000003.1"/>
</dbReference>
<keyword evidence="4" id="KW-0812">Transmembrane</keyword>
<evidence type="ECO:0000256" key="4">
    <source>
        <dbReference type="SAM" id="Phobius"/>
    </source>
</evidence>
<gene>
    <name evidence="6" type="ORF">ACFPXP_01600</name>
</gene>
<keyword evidence="1" id="KW-0805">Transcription regulation</keyword>
<sequence>MRNKVRKGRHNDSSIKRSKQMKGIYYRKSLILFLVTASIPGLIIGVFIYLFGVNFIERDLSQMHKKQMNERVHNIDDQFAYLEMDLSHWAFNPQFNENLKRLDFEYYFQNTRDITKSLVVLEGSHPLIQDVKLFIDREEPVLFQTEYYKLKDTKLIETYRQMLEHQRNIYWTGWSNGSSSGGSDSKKIQLVHKIPGESSSPYGVLVITLNESLVVNLLKTMTPYNEGLTFLMNDSGQMIFSDNSEKTPMNRLQEEILTSGRTTGTFVWTDKDKKYSVSFGKIKRLDSDWTYVSAAPLTAITSPVVVLSNLILWVSAIGLLFALLLSWLATGRVYSPVHQLIRRFSSESEPAFKGLDEFAFIENQWAKTTHEHVHLQTKLKEQLPSLRTGFLLQLLQGHLSHYTEKDLREQMIQYGWDVSDCQYQILHIQLTGYSDLAHRFPPGEEALITFAASNIVEELAESAFPQFGVMNFQNLSVGLFIMSPPQSMEPELMRQFAEQTIQMINRILGIQITLTMSRPTSKVSSIAEMYMEVERAAGFRKFVNQNQILDVERLGIEQMNQEAHYPFSLELDIIQAMRGGKQQEAVRLVSQFIHELLAMDAKENQVQQSMLQLLASIQHMIRQSGIDPFKLFHGRNMFEELSQIREPGNMHSWLVSHVIAPFLDEREARADWQIKEIVQQTVDLIEQEYMKQDISLEYCADLAGINSYTLSKWFKQVTGVNFIDWLTNTRIEAASKLLRESDDKISDIANQVGYQQRYFNRIFKKQIGLTPSQYREMNQQAKNAAVH</sequence>
<evidence type="ECO:0000256" key="2">
    <source>
        <dbReference type="ARBA" id="ARBA00023125"/>
    </source>
</evidence>
<evidence type="ECO:0000313" key="7">
    <source>
        <dbReference type="Proteomes" id="UP001596250"/>
    </source>
</evidence>
<dbReference type="Gene3D" id="3.30.450.20">
    <property type="entry name" value="PAS domain"/>
    <property type="match status" value="1"/>
</dbReference>
<dbReference type="Gene3D" id="1.10.10.60">
    <property type="entry name" value="Homeodomain-like"/>
    <property type="match status" value="2"/>
</dbReference>
<dbReference type="SMART" id="SM00342">
    <property type="entry name" value="HTH_ARAC"/>
    <property type="match status" value="1"/>
</dbReference>
<feature type="domain" description="HTH araC/xylS-type" evidence="5">
    <location>
        <begin position="679"/>
        <end position="777"/>
    </location>
</feature>
<protein>
    <submittedName>
        <fullName evidence="6">AraC family transcriptional regulator</fullName>
    </submittedName>
</protein>
<keyword evidence="7" id="KW-1185">Reference proteome</keyword>
<dbReference type="EMBL" id="JBHSQV010000010">
    <property type="protein sequence ID" value="MFC5985165.1"/>
    <property type="molecule type" value="Genomic_DNA"/>
</dbReference>
<dbReference type="Pfam" id="PF12833">
    <property type="entry name" value="HTH_18"/>
    <property type="match status" value="1"/>
</dbReference>
<dbReference type="PROSITE" id="PS01124">
    <property type="entry name" value="HTH_ARAC_FAMILY_2"/>
    <property type="match status" value="1"/>
</dbReference>
<dbReference type="PANTHER" id="PTHR43280:SF28">
    <property type="entry name" value="HTH-TYPE TRANSCRIPTIONAL ACTIVATOR RHAS"/>
    <property type="match status" value="1"/>
</dbReference>
<dbReference type="PROSITE" id="PS00041">
    <property type="entry name" value="HTH_ARAC_FAMILY_1"/>
    <property type="match status" value="1"/>
</dbReference>
<dbReference type="InterPro" id="IPR018060">
    <property type="entry name" value="HTH_AraC"/>
</dbReference>
<dbReference type="InterPro" id="IPR018062">
    <property type="entry name" value="HTH_AraC-typ_CS"/>
</dbReference>
<organism evidence="6 7">
    <name type="scientific">Marinicrinis lubricantis</name>
    <dbReference type="NCBI Taxonomy" id="2086470"/>
    <lineage>
        <taxon>Bacteria</taxon>
        <taxon>Bacillati</taxon>
        <taxon>Bacillota</taxon>
        <taxon>Bacilli</taxon>
        <taxon>Bacillales</taxon>
        <taxon>Paenibacillaceae</taxon>
    </lineage>
</organism>
<dbReference type="PANTHER" id="PTHR43280">
    <property type="entry name" value="ARAC-FAMILY TRANSCRIPTIONAL REGULATOR"/>
    <property type="match status" value="1"/>
</dbReference>
<keyword evidence="4" id="KW-1133">Transmembrane helix</keyword>
<dbReference type="Proteomes" id="UP001596250">
    <property type="component" value="Unassembled WGS sequence"/>
</dbReference>
<comment type="caution">
    <text evidence="6">The sequence shown here is derived from an EMBL/GenBank/DDBJ whole genome shotgun (WGS) entry which is preliminary data.</text>
</comment>
<accession>A0ABW1IJE6</accession>
<keyword evidence="2" id="KW-0238">DNA-binding</keyword>
<evidence type="ECO:0000256" key="1">
    <source>
        <dbReference type="ARBA" id="ARBA00023015"/>
    </source>
</evidence>
<evidence type="ECO:0000313" key="6">
    <source>
        <dbReference type="EMBL" id="MFC5985165.1"/>
    </source>
</evidence>
<keyword evidence="4" id="KW-0472">Membrane</keyword>
<dbReference type="InterPro" id="IPR009057">
    <property type="entry name" value="Homeodomain-like_sf"/>
</dbReference>
<evidence type="ECO:0000259" key="5">
    <source>
        <dbReference type="PROSITE" id="PS01124"/>
    </source>
</evidence>
<evidence type="ECO:0000256" key="3">
    <source>
        <dbReference type="ARBA" id="ARBA00023163"/>
    </source>
</evidence>
<proteinExistence type="predicted"/>
<name>A0ABW1IJE6_9BACL</name>
<feature type="transmembrane region" description="Helical" evidence="4">
    <location>
        <begin position="30"/>
        <end position="52"/>
    </location>
</feature>
<dbReference type="SUPFAM" id="SSF46689">
    <property type="entry name" value="Homeodomain-like"/>
    <property type="match status" value="1"/>
</dbReference>